<comment type="cofactor">
    <cofactor evidence="1 6">
        <name>heme</name>
        <dbReference type="ChEBI" id="CHEBI:30413"/>
    </cofactor>
</comment>
<keyword evidence="5 6" id="KW-0408">Iron</keyword>
<dbReference type="AlphaFoldDB" id="A0A1Y2MEY7"/>
<dbReference type="GO" id="GO:0005506">
    <property type="term" value="F:iron ion binding"/>
    <property type="evidence" value="ECO:0007669"/>
    <property type="project" value="InterPro"/>
</dbReference>
<dbReference type="InterPro" id="IPR036396">
    <property type="entry name" value="Cyt_P450_sf"/>
</dbReference>
<dbReference type="InterPro" id="IPR002403">
    <property type="entry name" value="Cyt_P450_E_grp-IV"/>
</dbReference>
<feature type="binding site" description="axial binding residue" evidence="6">
    <location>
        <position position="473"/>
    </location>
    <ligand>
        <name>heme</name>
        <dbReference type="ChEBI" id="CHEBI:30413"/>
    </ligand>
    <ligandPart>
        <name>Fe</name>
        <dbReference type="ChEBI" id="CHEBI:18248"/>
    </ligandPart>
</feature>
<accession>A0A1Y2MEY7</accession>
<dbReference type="GO" id="GO:0016705">
    <property type="term" value="F:oxidoreductase activity, acting on paired donors, with incorporation or reduction of molecular oxygen"/>
    <property type="evidence" value="ECO:0007669"/>
    <property type="project" value="InterPro"/>
</dbReference>
<keyword evidence="3 6" id="KW-0349">Heme</keyword>
<feature type="compositionally biased region" description="Basic and acidic residues" evidence="7">
    <location>
        <begin position="521"/>
        <end position="535"/>
    </location>
</feature>
<protein>
    <recommendedName>
        <fullName evidence="11">Cytochrome P450</fullName>
    </recommendedName>
</protein>
<dbReference type="Proteomes" id="UP000193240">
    <property type="component" value="Unassembled WGS sequence"/>
</dbReference>
<comment type="similarity">
    <text evidence="2">Belongs to the cytochrome P450 family.</text>
</comment>
<keyword evidence="10" id="KW-1185">Reference proteome</keyword>
<feature type="transmembrane region" description="Helical" evidence="8">
    <location>
        <begin position="43"/>
        <end position="63"/>
    </location>
</feature>
<keyword evidence="8" id="KW-1133">Transmembrane helix</keyword>
<feature type="transmembrane region" description="Helical" evidence="8">
    <location>
        <begin position="309"/>
        <end position="332"/>
    </location>
</feature>
<gene>
    <name evidence="9" type="ORF">B5807_00736</name>
</gene>
<dbReference type="SUPFAM" id="SSF48264">
    <property type="entry name" value="Cytochrome P450"/>
    <property type="match status" value="1"/>
</dbReference>
<evidence type="ECO:0000256" key="8">
    <source>
        <dbReference type="SAM" id="Phobius"/>
    </source>
</evidence>
<dbReference type="PRINTS" id="PR00465">
    <property type="entry name" value="EP450IV"/>
</dbReference>
<evidence type="ECO:0000313" key="9">
    <source>
        <dbReference type="EMBL" id="OSS54705.1"/>
    </source>
</evidence>
<dbReference type="OMA" id="VARHPCL"/>
<evidence type="ECO:0000256" key="4">
    <source>
        <dbReference type="ARBA" id="ARBA00022723"/>
    </source>
</evidence>
<reference evidence="9 10" key="1">
    <citation type="journal article" date="2017" name="Genome Announc.">
        <title>Genome sequence of the saprophytic ascomycete Epicoccum nigrum ICMP 19927 strain isolated from New Zealand.</title>
        <authorList>
            <person name="Fokin M."/>
            <person name="Fleetwood D."/>
            <person name="Weir B.S."/>
            <person name="Villas-Boas S.G."/>
        </authorList>
    </citation>
    <scope>NUCLEOTIDE SEQUENCE [LARGE SCALE GENOMIC DNA]</scope>
    <source>
        <strain evidence="9 10">ICMP 19927</strain>
    </source>
</reference>
<dbReference type="PANTHER" id="PTHR24304">
    <property type="entry name" value="CYTOCHROME P450 FAMILY 7"/>
    <property type="match status" value="1"/>
</dbReference>
<dbReference type="GO" id="GO:0020037">
    <property type="term" value="F:heme binding"/>
    <property type="evidence" value="ECO:0007669"/>
    <property type="project" value="InterPro"/>
</dbReference>
<evidence type="ECO:0000256" key="6">
    <source>
        <dbReference type="PIRSR" id="PIRSR602403-1"/>
    </source>
</evidence>
<name>A0A1Y2MEY7_EPING</name>
<evidence type="ECO:0000256" key="2">
    <source>
        <dbReference type="ARBA" id="ARBA00010617"/>
    </source>
</evidence>
<sequence>MAAVGMGLLSLTSPTILISYHRRHCSDMALFDIIRTVVWSPTLLLLSSAALVLIFVTIHTLYVRRLPANAPAAAHDNYPVTGPWGFWTRRWDWYRSRRDQSKTGNFSFHAGPNTIVALTGEEGRKLFFESRELGFAEGYAVLFGVAPATEKFDDGKGTEEDLSNHFNRRLTYLLKNEQFRRKLSTLTSDTQEAMEAIKNDPSGRTNPFESIYRIVFRLTIRIVGASEIADNPEILKEALKLFEYIEASTTATSIILPKFPSPAVLKRTYGGARLYMMVEKIVKKRAESDEKHDDPLQHMLDQGDRTHKIIEFIIGALFAGLLNSGINAAWVLCYLATSPEWRAKVHDEICVVAAKHARDPSAPLRHQLDDVPLEAWEADFPVVDLCLKDSIRLNLLGTAFRKNISGHAIPTGKGMEVIPPNAVVTYATADAHQDPSIYPNPDVWDPARYLPGREEDKKSSYAWLGWGVARHPCLGMRFAKLEQNIITAYFVANFEFKLENKAGHKLLSAPKVDQNGHSACKPKDPPYLRVTPREK</sequence>
<dbReference type="Gene3D" id="1.10.630.10">
    <property type="entry name" value="Cytochrome P450"/>
    <property type="match status" value="1"/>
</dbReference>
<keyword evidence="8" id="KW-0812">Transmembrane</keyword>
<dbReference type="InterPro" id="IPR050529">
    <property type="entry name" value="CYP450_sterol_14alpha_dmase"/>
</dbReference>
<evidence type="ECO:0000256" key="7">
    <source>
        <dbReference type="SAM" id="MobiDB-lite"/>
    </source>
</evidence>
<evidence type="ECO:0008006" key="11">
    <source>
        <dbReference type="Google" id="ProtNLM"/>
    </source>
</evidence>
<organism evidence="9 10">
    <name type="scientific">Epicoccum nigrum</name>
    <name type="common">Soil fungus</name>
    <name type="synonym">Epicoccum purpurascens</name>
    <dbReference type="NCBI Taxonomy" id="105696"/>
    <lineage>
        <taxon>Eukaryota</taxon>
        <taxon>Fungi</taxon>
        <taxon>Dikarya</taxon>
        <taxon>Ascomycota</taxon>
        <taxon>Pezizomycotina</taxon>
        <taxon>Dothideomycetes</taxon>
        <taxon>Pleosporomycetidae</taxon>
        <taxon>Pleosporales</taxon>
        <taxon>Pleosporineae</taxon>
        <taxon>Didymellaceae</taxon>
        <taxon>Epicoccum</taxon>
    </lineage>
</organism>
<dbReference type="PANTHER" id="PTHR24304:SF2">
    <property type="entry name" value="24-HYDROXYCHOLESTEROL 7-ALPHA-HYDROXYLASE"/>
    <property type="match status" value="1"/>
</dbReference>
<evidence type="ECO:0000256" key="1">
    <source>
        <dbReference type="ARBA" id="ARBA00001971"/>
    </source>
</evidence>
<dbReference type="STRING" id="105696.A0A1Y2MEY7"/>
<dbReference type="EMBL" id="KZ107838">
    <property type="protein sequence ID" value="OSS54705.1"/>
    <property type="molecule type" value="Genomic_DNA"/>
</dbReference>
<dbReference type="GO" id="GO:0004497">
    <property type="term" value="F:monooxygenase activity"/>
    <property type="evidence" value="ECO:0007669"/>
    <property type="project" value="InterPro"/>
</dbReference>
<evidence type="ECO:0000313" key="10">
    <source>
        <dbReference type="Proteomes" id="UP000193240"/>
    </source>
</evidence>
<proteinExistence type="inferred from homology"/>
<evidence type="ECO:0000256" key="5">
    <source>
        <dbReference type="ARBA" id="ARBA00023004"/>
    </source>
</evidence>
<feature type="region of interest" description="Disordered" evidence="7">
    <location>
        <begin position="512"/>
        <end position="535"/>
    </location>
</feature>
<evidence type="ECO:0000256" key="3">
    <source>
        <dbReference type="ARBA" id="ARBA00022617"/>
    </source>
</evidence>
<dbReference type="Pfam" id="PF00067">
    <property type="entry name" value="p450"/>
    <property type="match status" value="1"/>
</dbReference>
<dbReference type="InParanoid" id="A0A1Y2MEY7"/>
<keyword evidence="8" id="KW-0472">Membrane</keyword>
<keyword evidence="4 6" id="KW-0479">Metal-binding</keyword>
<dbReference type="InterPro" id="IPR001128">
    <property type="entry name" value="Cyt_P450"/>
</dbReference>